<dbReference type="Proteomes" id="UP000072520">
    <property type="component" value="Unassembled WGS sequence"/>
</dbReference>
<proteinExistence type="predicted"/>
<protein>
    <submittedName>
        <fullName evidence="1">Uncharacterized protein</fullName>
    </submittedName>
</protein>
<organism evidence="1 2">
    <name type="scientific">Pantoea stewartii</name>
    <dbReference type="NCBI Taxonomy" id="66269"/>
    <lineage>
        <taxon>Bacteria</taxon>
        <taxon>Pseudomonadati</taxon>
        <taxon>Pseudomonadota</taxon>
        <taxon>Gammaproteobacteria</taxon>
        <taxon>Enterobacterales</taxon>
        <taxon>Erwiniaceae</taxon>
        <taxon>Pantoea</taxon>
    </lineage>
</organism>
<dbReference type="EMBL" id="LDSI01000008">
    <property type="protein sequence ID" value="KTS99159.1"/>
    <property type="molecule type" value="Genomic_DNA"/>
</dbReference>
<name>A0AB34VHZ8_9GAMM</name>
<accession>A0AB34VHZ8</accession>
<comment type="caution">
    <text evidence="1">The sequence shown here is derived from an EMBL/GenBank/DDBJ whole genome shotgun (WGS) entry which is preliminary data.</text>
</comment>
<gene>
    <name evidence="1" type="ORF">RSA13_06010</name>
</gene>
<evidence type="ECO:0000313" key="1">
    <source>
        <dbReference type="EMBL" id="KTS99159.1"/>
    </source>
</evidence>
<reference evidence="1 2" key="1">
    <citation type="journal article" date="2016" name="Front. Microbiol.">
        <title>Genomic Resource of Rice Seed Associated Bacteria.</title>
        <authorList>
            <person name="Midha S."/>
            <person name="Bansal K."/>
            <person name="Sharma S."/>
            <person name="Kumar N."/>
            <person name="Patil P.P."/>
            <person name="Chaudhry V."/>
            <person name="Patil P.B."/>
        </authorList>
    </citation>
    <scope>NUCLEOTIDE SEQUENCE [LARGE SCALE GENOMIC DNA]</scope>
    <source>
        <strain evidence="1 2">RSA13</strain>
    </source>
</reference>
<sequence length="92" mass="10468">MNGLSHLKSAAFSICLLFLAFILALNVLVKGNPFRFDRETAMMRDRTARSQRRKYQAMPSVTVMSVKTGIESIVKTVTGFDTVTHIQDERFR</sequence>
<evidence type="ECO:0000313" key="2">
    <source>
        <dbReference type="Proteomes" id="UP000072520"/>
    </source>
</evidence>
<dbReference type="AlphaFoldDB" id="A0AB34VHZ8"/>